<sequence>MDLLSFLTRQYIAFLTEEFSDRRFCSILSCYLHRYGLITLPTLRFDCCINYGINRRKSIPTIHSWNGKNWDSEIPFAESNLPVNIRNFTSIEICYFNSQIAQFIQKMSPLFNNVVINFVSESTIGGIKNPNKNIKKQFDVFNYLLPLIKSIEGIRIEDFRILPELYSQFPNTILENLSFCLNNSNKLTKYSSSFKSQLNARERWNILINSSNFSNRSIKIKRKSNDLINENIDILNIILNWLNTKRKDGEPRILQLRCCTSDFNNNNKLEEKSIKEFINLIKKNFIESKEPINYFIRIRENNNYIENINNFKLINELTNECLEINKINNEKDGGAFIKRYSINKMKNEQQFWNQKEEKAIKWKYSCKLRRIALLHYLK</sequence>
<evidence type="ECO:0000313" key="2">
    <source>
        <dbReference type="Proteomes" id="UP000605970"/>
    </source>
</evidence>
<organism evidence="1 2">
    <name type="scientific">Meloidogyne graminicola</name>
    <dbReference type="NCBI Taxonomy" id="189291"/>
    <lineage>
        <taxon>Eukaryota</taxon>
        <taxon>Metazoa</taxon>
        <taxon>Ecdysozoa</taxon>
        <taxon>Nematoda</taxon>
        <taxon>Chromadorea</taxon>
        <taxon>Rhabditida</taxon>
        <taxon>Tylenchina</taxon>
        <taxon>Tylenchomorpha</taxon>
        <taxon>Tylenchoidea</taxon>
        <taxon>Meloidogynidae</taxon>
        <taxon>Meloidogyninae</taxon>
        <taxon>Meloidogyne</taxon>
    </lineage>
</organism>
<name>A0A8S9ZJK1_9BILA</name>
<reference evidence="1" key="1">
    <citation type="journal article" date="2020" name="Ecol. Evol.">
        <title>Genome structure and content of the rice root-knot nematode (Meloidogyne graminicola).</title>
        <authorList>
            <person name="Phan N.T."/>
            <person name="Danchin E.G.J."/>
            <person name="Klopp C."/>
            <person name="Perfus-Barbeoch L."/>
            <person name="Kozlowski D.K."/>
            <person name="Koutsovoulos G.D."/>
            <person name="Lopez-Roques C."/>
            <person name="Bouchez O."/>
            <person name="Zahm M."/>
            <person name="Besnard G."/>
            <person name="Bellafiore S."/>
        </authorList>
    </citation>
    <scope>NUCLEOTIDE SEQUENCE</scope>
    <source>
        <strain evidence="1">VN-18</strain>
    </source>
</reference>
<dbReference type="AlphaFoldDB" id="A0A8S9ZJK1"/>
<accession>A0A8S9ZJK1</accession>
<gene>
    <name evidence="1" type="ORF">Mgra_00007166</name>
</gene>
<evidence type="ECO:0000313" key="1">
    <source>
        <dbReference type="EMBL" id="KAF7633477.1"/>
    </source>
</evidence>
<dbReference type="Proteomes" id="UP000605970">
    <property type="component" value="Unassembled WGS sequence"/>
</dbReference>
<dbReference type="OrthoDB" id="5889324at2759"/>
<protein>
    <submittedName>
        <fullName evidence="1">Uncharacterized protein</fullName>
    </submittedName>
</protein>
<proteinExistence type="predicted"/>
<comment type="caution">
    <text evidence="1">The sequence shown here is derived from an EMBL/GenBank/DDBJ whole genome shotgun (WGS) entry which is preliminary data.</text>
</comment>
<keyword evidence="2" id="KW-1185">Reference proteome</keyword>
<dbReference type="EMBL" id="JABEBT010000076">
    <property type="protein sequence ID" value="KAF7633477.1"/>
    <property type="molecule type" value="Genomic_DNA"/>
</dbReference>